<dbReference type="AlphaFoldDB" id="A0A1H4I882"/>
<evidence type="ECO:0000313" key="3">
    <source>
        <dbReference type="Proteomes" id="UP000182375"/>
    </source>
</evidence>
<proteinExistence type="predicted"/>
<reference evidence="2 3" key="1">
    <citation type="submission" date="2016-10" db="EMBL/GenBank/DDBJ databases">
        <authorList>
            <person name="de Groot N.N."/>
        </authorList>
    </citation>
    <scope>NUCLEOTIDE SEQUENCE [LARGE SCALE GENOMIC DNA]</scope>
    <source>
        <strain evidence="2 3">DSM 40306</strain>
    </source>
</reference>
<evidence type="ECO:0000256" key="1">
    <source>
        <dbReference type="SAM" id="MobiDB-lite"/>
    </source>
</evidence>
<dbReference type="RefSeq" id="WP_074989909.1">
    <property type="nucleotide sequence ID" value="NZ_FNTD01000001.1"/>
</dbReference>
<protein>
    <submittedName>
        <fullName evidence="2">Uncharacterized protein</fullName>
    </submittedName>
</protein>
<dbReference type="Proteomes" id="UP000182375">
    <property type="component" value="Unassembled WGS sequence"/>
</dbReference>
<name>A0A1H4I882_9ACTN</name>
<accession>A0A1H4I882</accession>
<dbReference type="GeneID" id="95509351"/>
<gene>
    <name evidence="2" type="ORF">SAMN04490357_0016</name>
</gene>
<organism evidence="2 3">
    <name type="scientific">Streptomyces misionensis</name>
    <dbReference type="NCBI Taxonomy" id="67331"/>
    <lineage>
        <taxon>Bacteria</taxon>
        <taxon>Bacillati</taxon>
        <taxon>Actinomycetota</taxon>
        <taxon>Actinomycetes</taxon>
        <taxon>Kitasatosporales</taxon>
        <taxon>Streptomycetaceae</taxon>
        <taxon>Streptomyces</taxon>
    </lineage>
</organism>
<sequence length="142" mass="15557">MADPVIVTVQYTPPGAADSLRLELHAEPGARLTLQLGARTTPASVPTQPQPTDWEDLSGRPKPPASPDWADLSGIRDWDLPGLPAECAPGRRPELLTDSQVTARLRYGYEQGWTQRRIGAFAGRAAGTVHKYVERFRAESKK</sequence>
<evidence type="ECO:0000313" key="2">
    <source>
        <dbReference type="EMBL" id="SEB29568.1"/>
    </source>
</evidence>
<feature type="compositionally biased region" description="Polar residues" evidence="1">
    <location>
        <begin position="41"/>
        <end position="51"/>
    </location>
</feature>
<dbReference type="EMBL" id="FNTD01000001">
    <property type="protein sequence ID" value="SEB29568.1"/>
    <property type="molecule type" value="Genomic_DNA"/>
</dbReference>
<feature type="region of interest" description="Disordered" evidence="1">
    <location>
        <begin position="35"/>
        <end position="72"/>
    </location>
</feature>